<organism evidence="2 3">
    <name type="scientific">Morus notabilis</name>
    <dbReference type="NCBI Taxonomy" id="981085"/>
    <lineage>
        <taxon>Eukaryota</taxon>
        <taxon>Viridiplantae</taxon>
        <taxon>Streptophyta</taxon>
        <taxon>Embryophyta</taxon>
        <taxon>Tracheophyta</taxon>
        <taxon>Spermatophyta</taxon>
        <taxon>Magnoliopsida</taxon>
        <taxon>eudicotyledons</taxon>
        <taxon>Gunneridae</taxon>
        <taxon>Pentapetalae</taxon>
        <taxon>rosids</taxon>
        <taxon>fabids</taxon>
        <taxon>Rosales</taxon>
        <taxon>Moraceae</taxon>
        <taxon>Moreae</taxon>
        <taxon>Morus</taxon>
    </lineage>
</organism>
<dbReference type="EMBL" id="KE345247">
    <property type="protein sequence ID" value="EXB96693.1"/>
    <property type="molecule type" value="Genomic_DNA"/>
</dbReference>
<evidence type="ECO:0000313" key="2">
    <source>
        <dbReference type="EMBL" id="EXB96693.1"/>
    </source>
</evidence>
<dbReference type="Proteomes" id="UP000030645">
    <property type="component" value="Unassembled WGS sequence"/>
</dbReference>
<name>W9RLW9_9ROSA</name>
<keyword evidence="3" id="KW-1185">Reference proteome</keyword>
<feature type="compositionally biased region" description="Polar residues" evidence="1">
    <location>
        <begin position="1"/>
        <end position="13"/>
    </location>
</feature>
<sequence length="77" mass="8467">MIVASTASPNTDEASTKEISSDLSTTPRDDGSVLEAADHDGDQKRRSWRSEQRSEFTDLLCVELGRTPPNSNSTELR</sequence>
<proteinExistence type="predicted"/>
<evidence type="ECO:0000256" key="1">
    <source>
        <dbReference type="SAM" id="MobiDB-lite"/>
    </source>
</evidence>
<evidence type="ECO:0000313" key="3">
    <source>
        <dbReference type="Proteomes" id="UP000030645"/>
    </source>
</evidence>
<feature type="region of interest" description="Disordered" evidence="1">
    <location>
        <begin position="1"/>
        <end position="54"/>
    </location>
</feature>
<accession>W9RLW9</accession>
<feature type="compositionally biased region" description="Basic and acidic residues" evidence="1">
    <location>
        <begin position="27"/>
        <end position="54"/>
    </location>
</feature>
<reference evidence="3" key="1">
    <citation type="submission" date="2013-01" db="EMBL/GenBank/DDBJ databases">
        <title>Draft Genome Sequence of a Mulberry Tree, Morus notabilis C.K. Schneid.</title>
        <authorList>
            <person name="He N."/>
            <person name="Zhao S."/>
        </authorList>
    </citation>
    <scope>NUCLEOTIDE SEQUENCE</scope>
</reference>
<protein>
    <submittedName>
        <fullName evidence="2">Uncharacterized protein</fullName>
    </submittedName>
</protein>
<gene>
    <name evidence="2" type="ORF">L484_011734</name>
</gene>
<dbReference type="AlphaFoldDB" id="W9RLW9"/>